<name>A0A9P9E475_9PLEO</name>
<feature type="compositionally biased region" description="Low complexity" evidence="1">
    <location>
        <begin position="214"/>
        <end position="225"/>
    </location>
</feature>
<proteinExistence type="predicted"/>
<evidence type="ECO:0000256" key="1">
    <source>
        <dbReference type="SAM" id="MobiDB-lite"/>
    </source>
</evidence>
<feature type="domain" description="Cryptic loci regulator 2 N-terminal" evidence="3">
    <location>
        <begin position="90"/>
        <end position="170"/>
    </location>
</feature>
<feature type="domain" description="Cryptic loci regulator 2 C-terminal" evidence="2">
    <location>
        <begin position="416"/>
        <end position="547"/>
    </location>
</feature>
<accession>A0A9P9E475</accession>
<gene>
    <name evidence="4" type="ORF">B0J11DRAFT_523112</name>
</gene>
<dbReference type="GO" id="GO:0030466">
    <property type="term" value="P:silent mating-type cassette heterochromatin formation"/>
    <property type="evidence" value="ECO:0007669"/>
    <property type="project" value="TreeGrafter"/>
</dbReference>
<comment type="caution">
    <text evidence="4">The sequence shown here is derived from an EMBL/GenBank/DDBJ whole genome shotgun (WGS) entry which is preliminary data.</text>
</comment>
<dbReference type="PROSITE" id="PS00213">
    <property type="entry name" value="LIPOCALIN"/>
    <property type="match status" value="1"/>
</dbReference>
<dbReference type="InterPro" id="IPR031915">
    <property type="entry name" value="Clr2_N"/>
</dbReference>
<feature type="region of interest" description="Disordered" evidence="1">
    <location>
        <begin position="175"/>
        <end position="243"/>
    </location>
</feature>
<dbReference type="AlphaFoldDB" id="A0A9P9E475"/>
<dbReference type="EMBL" id="JAGMWT010000004">
    <property type="protein sequence ID" value="KAH7130401.1"/>
    <property type="molecule type" value="Genomic_DNA"/>
</dbReference>
<evidence type="ECO:0000313" key="5">
    <source>
        <dbReference type="Proteomes" id="UP000700596"/>
    </source>
</evidence>
<dbReference type="GO" id="GO:0033553">
    <property type="term" value="C:rDNA heterochromatin"/>
    <property type="evidence" value="ECO:0007669"/>
    <property type="project" value="TreeGrafter"/>
</dbReference>
<sequence length="666" mass="74708">MALPVTTPFWPIYVRKSDGHEVFTSKGIQVKNAPSIQQLDRTPNSQGQSDYYRLIERDEPKHIDWRKKLGGMLLRELGGKQTEDKWAQTILYDLPEGYQLFEHIKSKADGQTRPVKNHSGGGHDRQDAYLYGYPKGPKKRFRSPVEFFPHLLWLSTDESNDYENCTCKMCSPLQLESEKPTPKPEPMVPLKKEPSPATATPPSGMFNRQPAVQIPIRRPSIGPPSAQSPKPSTPTPNAYVPRPVPAAPIPTPLPQPRSIDQQIDGQYNRFLARIGELVWFHRPKNRAWGLGVVVRRWHINNPSVDGSSKSVAAYRVQPLSHPFESPSQEDIISDGEIKPWLAWSAPQCTYSYLQQNPALHYDQVDWQALLRGNFGSSDSGNAEVDASILAAKAIDTTYTLCERLKTTHNTGYEERHWNCMYLGAERIWNGEPVRLRIGSGTDIVVITDIIERIIPNSAPFHNGHPSSSSVSQINVIGDVYTYATVQVSNIKAPPPLPQNNGIPLRMQKDMAWRNRDLLEQTHTLAYWRLVQAQSRIDVSEIKGRWYETSIVFVDAFKTAIIKKEGGNGVWMNSRGDAIGAGKMHMFRKDDRVDAFGDAVPKNTVLHEGLEPPSHDHVRQTTNDMQGLGLSAPVSGVGDGDFLADFMNLDGMAEEEGMGFNHHFGFQ</sequence>
<dbReference type="Pfam" id="PF10383">
    <property type="entry name" value="Clr2"/>
    <property type="match status" value="1"/>
</dbReference>
<dbReference type="PANTHER" id="PTHR38046">
    <property type="entry name" value="CRYPTIC LOCI REGULATOR 2"/>
    <property type="match status" value="1"/>
</dbReference>
<dbReference type="InterPro" id="IPR038986">
    <property type="entry name" value="Clr2"/>
</dbReference>
<dbReference type="InterPro" id="IPR022272">
    <property type="entry name" value="Lipocalin_CS"/>
</dbReference>
<dbReference type="PANTHER" id="PTHR38046:SF1">
    <property type="entry name" value="CRYPTIC LOCI REGULATOR 2"/>
    <property type="match status" value="1"/>
</dbReference>
<dbReference type="GO" id="GO:0031934">
    <property type="term" value="C:mating-type region heterochromatin"/>
    <property type="evidence" value="ECO:0007669"/>
    <property type="project" value="TreeGrafter"/>
</dbReference>
<organism evidence="4 5">
    <name type="scientific">Dendryphion nanum</name>
    <dbReference type="NCBI Taxonomy" id="256645"/>
    <lineage>
        <taxon>Eukaryota</taxon>
        <taxon>Fungi</taxon>
        <taxon>Dikarya</taxon>
        <taxon>Ascomycota</taxon>
        <taxon>Pezizomycotina</taxon>
        <taxon>Dothideomycetes</taxon>
        <taxon>Pleosporomycetidae</taxon>
        <taxon>Pleosporales</taxon>
        <taxon>Torulaceae</taxon>
        <taxon>Dendryphion</taxon>
    </lineage>
</organism>
<reference evidence="4" key="1">
    <citation type="journal article" date="2021" name="Nat. Commun.">
        <title>Genetic determinants of endophytism in the Arabidopsis root mycobiome.</title>
        <authorList>
            <person name="Mesny F."/>
            <person name="Miyauchi S."/>
            <person name="Thiergart T."/>
            <person name="Pickel B."/>
            <person name="Atanasova L."/>
            <person name="Karlsson M."/>
            <person name="Huettel B."/>
            <person name="Barry K.W."/>
            <person name="Haridas S."/>
            <person name="Chen C."/>
            <person name="Bauer D."/>
            <person name="Andreopoulos W."/>
            <person name="Pangilinan J."/>
            <person name="LaButti K."/>
            <person name="Riley R."/>
            <person name="Lipzen A."/>
            <person name="Clum A."/>
            <person name="Drula E."/>
            <person name="Henrissat B."/>
            <person name="Kohler A."/>
            <person name="Grigoriev I.V."/>
            <person name="Martin F.M."/>
            <person name="Hacquard S."/>
        </authorList>
    </citation>
    <scope>NUCLEOTIDE SEQUENCE</scope>
    <source>
        <strain evidence="4">MPI-CAGE-CH-0243</strain>
    </source>
</reference>
<keyword evidence="5" id="KW-1185">Reference proteome</keyword>
<dbReference type="InterPro" id="IPR018839">
    <property type="entry name" value="Tscrpt-silencing_Clr2_C"/>
</dbReference>
<evidence type="ECO:0000259" key="2">
    <source>
        <dbReference type="Pfam" id="PF10383"/>
    </source>
</evidence>
<protein>
    <submittedName>
        <fullName evidence="4">Transcription-silencing protein Clr2-domain-containing protein</fullName>
    </submittedName>
</protein>
<dbReference type="GO" id="GO:0070824">
    <property type="term" value="C:SHREC complex"/>
    <property type="evidence" value="ECO:0007669"/>
    <property type="project" value="InterPro"/>
</dbReference>
<dbReference type="Proteomes" id="UP000700596">
    <property type="component" value="Unassembled WGS sequence"/>
</dbReference>
<evidence type="ECO:0000313" key="4">
    <source>
        <dbReference type="EMBL" id="KAH7130401.1"/>
    </source>
</evidence>
<dbReference type="Pfam" id="PF16761">
    <property type="entry name" value="Clr2_transil"/>
    <property type="match status" value="1"/>
</dbReference>
<dbReference type="OrthoDB" id="2421327at2759"/>
<evidence type="ECO:0000259" key="3">
    <source>
        <dbReference type="Pfam" id="PF16761"/>
    </source>
</evidence>